<feature type="transmembrane region" description="Helical" evidence="9">
    <location>
        <begin position="622"/>
        <end position="641"/>
    </location>
</feature>
<feature type="compositionally biased region" description="Low complexity" evidence="8">
    <location>
        <begin position="407"/>
        <end position="418"/>
    </location>
</feature>
<dbReference type="EMBL" id="BRXU01000015">
    <property type="protein sequence ID" value="GLC56382.1"/>
    <property type="molecule type" value="Genomic_DNA"/>
</dbReference>
<accession>A0A9W6F4Q8</accession>
<evidence type="ECO:0000256" key="7">
    <source>
        <dbReference type="ARBA" id="ARBA00023136"/>
    </source>
</evidence>
<keyword evidence="7 9" id="KW-0472">Membrane</keyword>
<dbReference type="InterPro" id="IPR050352">
    <property type="entry name" value="ABCG_transporters"/>
</dbReference>
<dbReference type="InterPro" id="IPR003593">
    <property type="entry name" value="AAA+_ATPase"/>
</dbReference>
<feature type="transmembrane region" description="Helical" evidence="9">
    <location>
        <begin position="484"/>
        <end position="501"/>
    </location>
</feature>
<dbReference type="Gene3D" id="3.40.50.300">
    <property type="entry name" value="P-loop containing nucleotide triphosphate hydrolases"/>
    <property type="match status" value="1"/>
</dbReference>
<dbReference type="AlphaFoldDB" id="A0A9W6F4Q8"/>
<keyword evidence="2" id="KW-0813">Transport</keyword>
<feature type="compositionally biased region" description="Low complexity" evidence="8">
    <location>
        <begin position="380"/>
        <end position="399"/>
    </location>
</feature>
<evidence type="ECO:0000256" key="4">
    <source>
        <dbReference type="ARBA" id="ARBA00022741"/>
    </source>
</evidence>
<proteinExistence type="predicted"/>
<dbReference type="SUPFAM" id="SSF52540">
    <property type="entry name" value="P-loop containing nucleoside triphosphate hydrolases"/>
    <property type="match status" value="1"/>
</dbReference>
<comment type="caution">
    <text evidence="11">The sequence shown here is derived from an EMBL/GenBank/DDBJ whole genome shotgun (WGS) entry which is preliminary data.</text>
</comment>
<organism evidence="11 12">
    <name type="scientific">Pleodorina starrii</name>
    <dbReference type="NCBI Taxonomy" id="330485"/>
    <lineage>
        <taxon>Eukaryota</taxon>
        <taxon>Viridiplantae</taxon>
        <taxon>Chlorophyta</taxon>
        <taxon>core chlorophytes</taxon>
        <taxon>Chlorophyceae</taxon>
        <taxon>CS clade</taxon>
        <taxon>Chlamydomonadales</taxon>
        <taxon>Volvocaceae</taxon>
        <taxon>Pleodorina</taxon>
    </lineage>
</organism>
<feature type="domain" description="ABC transporter" evidence="10">
    <location>
        <begin position="48"/>
        <end position="294"/>
    </location>
</feature>
<comment type="subcellular location">
    <subcellularLocation>
        <location evidence="1">Membrane</location>
        <topology evidence="1">Multi-pass membrane protein</topology>
    </subcellularLocation>
</comment>
<feature type="transmembrane region" description="Helical" evidence="9">
    <location>
        <begin position="513"/>
        <end position="532"/>
    </location>
</feature>
<evidence type="ECO:0000256" key="6">
    <source>
        <dbReference type="ARBA" id="ARBA00022989"/>
    </source>
</evidence>
<evidence type="ECO:0000313" key="12">
    <source>
        <dbReference type="Proteomes" id="UP001165080"/>
    </source>
</evidence>
<keyword evidence="12" id="KW-1185">Reference proteome</keyword>
<reference evidence="11 12" key="1">
    <citation type="journal article" date="2023" name="Commun. Biol.">
        <title>Reorganization of the ancestral sex-determining regions during the evolution of trioecy in Pleodorina starrii.</title>
        <authorList>
            <person name="Takahashi K."/>
            <person name="Suzuki S."/>
            <person name="Kawai-Toyooka H."/>
            <person name="Yamamoto K."/>
            <person name="Hamaji T."/>
            <person name="Ootsuki R."/>
            <person name="Yamaguchi H."/>
            <person name="Kawachi M."/>
            <person name="Higashiyama T."/>
            <person name="Nozaki H."/>
        </authorList>
    </citation>
    <scope>NUCLEOTIDE SEQUENCE [LARGE SCALE GENOMIC DNA]</scope>
    <source>
        <strain evidence="11 12">NIES-4479</strain>
    </source>
</reference>
<protein>
    <recommendedName>
        <fullName evidence="10">ABC transporter domain-containing protein</fullName>
    </recommendedName>
</protein>
<evidence type="ECO:0000256" key="2">
    <source>
        <dbReference type="ARBA" id="ARBA00022448"/>
    </source>
</evidence>
<dbReference type="GO" id="GO:0005524">
    <property type="term" value="F:ATP binding"/>
    <property type="evidence" value="ECO:0007669"/>
    <property type="project" value="UniProtKB-KW"/>
</dbReference>
<evidence type="ECO:0000256" key="5">
    <source>
        <dbReference type="ARBA" id="ARBA00022840"/>
    </source>
</evidence>
<evidence type="ECO:0000256" key="8">
    <source>
        <dbReference type="SAM" id="MobiDB-lite"/>
    </source>
</evidence>
<evidence type="ECO:0000313" key="11">
    <source>
        <dbReference type="EMBL" id="GLC56382.1"/>
    </source>
</evidence>
<feature type="transmembrane region" description="Helical" evidence="9">
    <location>
        <begin position="694"/>
        <end position="718"/>
    </location>
</feature>
<dbReference type="InterPro" id="IPR027417">
    <property type="entry name" value="P-loop_NTPase"/>
</dbReference>
<evidence type="ECO:0000256" key="1">
    <source>
        <dbReference type="ARBA" id="ARBA00004141"/>
    </source>
</evidence>
<dbReference type="PROSITE" id="PS50893">
    <property type="entry name" value="ABC_TRANSPORTER_2"/>
    <property type="match status" value="1"/>
</dbReference>
<dbReference type="PANTHER" id="PTHR48041">
    <property type="entry name" value="ABC TRANSPORTER G FAMILY MEMBER 28"/>
    <property type="match status" value="1"/>
</dbReference>
<dbReference type="GO" id="GO:0016887">
    <property type="term" value="F:ATP hydrolysis activity"/>
    <property type="evidence" value="ECO:0007669"/>
    <property type="project" value="InterPro"/>
</dbReference>
<keyword evidence="5" id="KW-0067">ATP-binding</keyword>
<dbReference type="Proteomes" id="UP001165080">
    <property type="component" value="Unassembled WGS sequence"/>
</dbReference>
<feature type="transmembrane region" description="Helical" evidence="9">
    <location>
        <begin position="589"/>
        <end position="610"/>
    </location>
</feature>
<dbReference type="GO" id="GO:0140359">
    <property type="term" value="F:ABC-type transporter activity"/>
    <property type="evidence" value="ECO:0007669"/>
    <property type="project" value="InterPro"/>
</dbReference>
<gene>
    <name evidence="11" type="primary">PLEST003763</name>
    <name evidence="11" type="ORF">PLESTB_001098700</name>
</gene>
<evidence type="ECO:0000256" key="3">
    <source>
        <dbReference type="ARBA" id="ARBA00022692"/>
    </source>
</evidence>
<dbReference type="SMART" id="SM00382">
    <property type="entry name" value="AAA"/>
    <property type="match status" value="1"/>
</dbReference>
<keyword evidence="6 9" id="KW-1133">Transmembrane helix</keyword>
<keyword evidence="4" id="KW-0547">Nucleotide-binding</keyword>
<dbReference type="Pfam" id="PF01061">
    <property type="entry name" value="ABC2_membrane"/>
    <property type="match status" value="1"/>
</dbReference>
<feature type="region of interest" description="Disordered" evidence="8">
    <location>
        <begin position="380"/>
        <end position="420"/>
    </location>
</feature>
<sequence length="723" mass="78896">MVEALTMVKIQPMKAPPRIGESTGDAADVVVSAPMRTVTGHELTSLRILFKDLSYTVDSNSKRGEKVQLLKGVSGYFEPSQMTAVMGPSGSGKTTFLDLLSGRKTQGTTSGTLLFGSNAPTKTFLRRYTGYVEQFDTLVDTLTVYEMLLYTAELKRPLSEPLASKREAVEALISRLALEKCRDVRIGSPLKRGISGGQAKRTNVGIALITTPAVLFLDEPTSGLDSFTAREVMEVVQALARDGTTICATIHSPSSACFALFDRVMVLASGWTVYCGQTGVAASDFLTNVCGCRPLGHGENLAEWMMDFLTQADREGRTSALHDAFDKSDLAQETSQRLEEYLSEAESRRRLGTSPSRAALTVTAGGGGAAAAAAAPNGADAASAGTSAASVSRGATGSSLRTEDAGQQQQQQQKQQKQGRQFAADEGEPCCCGAVPGSSRVAGLVSRLSGSEQYVTPWWWSLKVLLQYRTLRNYRCMDYLGPRLFDKIIFAVVIMTLYLGIGNKFTPVNIPSMAALMYLCVAQPAWGAVAYVPNIMMERGLYVRERHDGLYRPATYLLFKMADELSLNFAVGLGSTAIIFFGTQLRGEFVYFWLNCMITLSNGIVIAYMMAAFSPNLDVANAAVPTVLAIMLFLSGFLIRIESIPVYWRWLTYANLLKYSWEGLMINQFKEHPTAELAGNPILEYYNLSGENKWARLGLVVAFFGGWSILAWVALAFVRHQKR</sequence>
<feature type="transmembrane region" description="Helical" evidence="9">
    <location>
        <begin position="565"/>
        <end position="583"/>
    </location>
</feature>
<dbReference type="GO" id="GO:0016020">
    <property type="term" value="C:membrane"/>
    <property type="evidence" value="ECO:0007669"/>
    <property type="project" value="UniProtKB-SubCell"/>
</dbReference>
<dbReference type="InterPro" id="IPR013525">
    <property type="entry name" value="ABC2_TM"/>
</dbReference>
<keyword evidence="3 9" id="KW-0812">Transmembrane</keyword>
<evidence type="ECO:0000256" key="9">
    <source>
        <dbReference type="SAM" id="Phobius"/>
    </source>
</evidence>
<dbReference type="CDD" id="cd03213">
    <property type="entry name" value="ABCG_EPDR"/>
    <property type="match status" value="1"/>
</dbReference>
<dbReference type="Pfam" id="PF00005">
    <property type="entry name" value="ABC_tran"/>
    <property type="match status" value="1"/>
</dbReference>
<evidence type="ECO:0000259" key="10">
    <source>
        <dbReference type="PROSITE" id="PS50893"/>
    </source>
</evidence>
<name>A0A9W6F4Q8_9CHLO</name>
<dbReference type="PANTHER" id="PTHR48041:SF91">
    <property type="entry name" value="ABC TRANSPORTER G FAMILY MEMBER 28"/>
    <property type="match status" value="1"/>
</dbReference>
<dbReference type="InterPro" id="IPR003439">
    <property type="entry name" value="ABC_transporter-like_ATP-bd"/>
</dbReference>